<dbReference type="CDD" id="cd20913">
    <property type="entry name" value="DCAF15-CTD"/>
    <property type="match status" value="1"/>
</dbReference>
<sequence>MADASSSDTTSDCCNEWFSDITSEKSEYVIVGQKPCLSHRRSKRHFLQKLFLRELEENNKNTVKKDQLLQIRGCLSAHNYASEERLFATVPSWRHLPLIHVIPKSALEAGHIVMGLTQCGQFLLTYTYTMDVSGTTSLYKYLLHWWAFTPNHVARKVAEVTLFGNYTIYRELSIVISQWPMERNKLVIHASLHQAFDFTNTNWLHLQPTDRAYLTITTVPSLENCKDCLKVAASYEEEGEELAANWDCCVRCNCLQHGLTVHTTYEVISPYPRFRATVCLNYWNHVVVNTGNFLHVLRVDLDIPKLKNQKSSDKQDTVIPDTVPLDMSDVEELDYTKTVERYESSDEKVGTPECAVDQSPRCESSIEHDFLEEPIKLDDKLGHDSLNTSSSNQSDCACDINKSADVVCVKPCDCTDSNECKCQNSSPISRTEQQAISVRDKILQDFCEDMSQELNIGSDLITLVKHPSCSPRSTPQRLPSDLKTMIWSSPILTPPSDILRTRNSESSHKNTRGQRSNSPQPGASKDSNIGPVNSPLHSVSISPSSSCSSRLMSPPVSRSFRHPSPRKRSNLHSPPPIVNSTQSRARATHKLILEAEKAYEFTDEAQETCEKLSSFRKRRLADKKYEFCDETEDAENIVPFKHIRDQFKHRGCSIHQISSSPTMSPALPNGKKHWVDSDQSETDDYSVTQDTGVSNDSTIDSAEKNVLRPLNQNQLSNGGINRDRSNKHSVNSSPLVPKINLQYPSIKCTAHFKRSYIELDDEMISVITDVEDISICMHVHFTDEETGGYVSYQCVLPMHVHGSGYVQMQMISNSKAEKLIVPCVSINQLSFDIETFSHHIADWICMRFKKRYWHCSDYDIEIIDVCALSGDIICLLIMKIQASEISSQTQWFVLNFHYTIILTLVKCSSQERTQYEVGCKFTWNIDTSQYRITDILPLEEVKPESWKPNCMNVPNFRSPLWNPTRRLAPKLREKIQQPYAHTVRFLHNEMTLAGESITRLYDLDNLVEFYITPMPNYSSIEVSSLIR</sequence>
<organism evidence="3 4">
    <name type="scientific">Frieseomelitta varia</name>
    <dbReference type="NCBI Taxonomy" id="561572"/>
    <lineage>
        <taxon>Eukaryota</taxon>
        <taxon>Metazoa</taxon>
        <taxon>Ecdysozoa</taxon>
        <taxon>Arthropoda</taxon>
        <taxon>Hexapoda</taxon>
        <taxon>Insecta</taxon>
        <taxon>Pterygota</taxon>
        <taxon>Neoptera</taxon>
        <taxon>Endopterygota</taxon>
        <taxon>Hymenoptera</taxon>
        <taxon>Apocrita</taxon>
        <taxon>Aculeata</taxon>
        <taxon>Apoidea</taxon>
        <taxon>Anthophila</taxon>
        <taxon>Apidae</taxon>
        <taxon>Frieseomelitta</taxon>
    </lineage>
</organism>
<dbReference type="PANTHER" id="PTHR28541">
    <property type="entry name" value="DDB1- AND CUL4-ASSOCIATED FACTOR 15"/>
    <property type="match status" value="1"/>
</dbReference>
<dbReference type="Proteomes" id="UP000655588">
    <property type="component" value="Unassembled WGS sequence"/>
</dbReference>
<dbReference type="Pfam" id="PF14939">
    <property type="entry name" value="DCAF15_WD40"/>
    <property type="match status" value="1"/>
</dbReference>
<accession>A0A833W1J2</accession>
<feature type="compositionally biased region" description="Polar residues" evidence="1">
    <location>
        <begin position="710"/>
        <end position="719"/>
    </location>
</feature>
<dbReference type="InterPro" id="IPR032734">
    <property type="entry name" value="DCAF15_WD40"/>
</dbReference>
<dbReference type="InterPro" id="IPR038914">
    <property type="entry name" value="DCAF15"/>
</dbReference>
<feature type="domain" description="DDB1- and CUL4-associated factor 15 WD40 repeat-containing" evidence="2">
    <location>
        <begin position="82"/>
        <end position="302"/>
    </location>
</feature>
<feature type="region of interest" description="Disordered" evidence="1">
    <location>
        <begin position="489"/>
        <end position="585"/>
    </location>
</feature>
<evidence type="ECO:0000259" key="2">
    <source>
        <dbReference type="Pfam" id="PF14939"/>
    </source>
</evidence>
<proteinExistence type="predicted"/>
<feature type="compositionally biased region" description="Polar residues" evidence="1">
    <location>
        <begin position="513"/>
        <end position="531"/>
    </location>
</feature>
<evidence type="ECO:0000256" key="1">
    <source>
        <dbReference type="SAM" id="MobiDB-lite"/>
    </source>
</evidence>
<evidence type="ECO:0000313" key="3">
    <source>
        <dbReference type="EMBL" id="KAF3429179.1"/>
    </source>
</evidence>
<reference evidence="3" key="1">
    <citation type="submission" date="2019-11" db="EMBL/GenBank/DDBJ databases">
        <title>The nuclear and mitochondrial genomes of Frieseomelitta varia - a highly eusocial stingless bee (Meliponini) with a permanently sterile worker caste.</title>
        <authorList>
            <person name="Freitas F.C.P."/>
            <person name="Lourenco A.P."/>
            <person name="Nunes F.M.F."/>
            <person name="Paschoal A.R."/>
            <person name="Abreu F.C.P."/>
            <person name="Barbin F.O."/>
            <person name="Bataglia L."/>
            <person name="Cardoso-Junior C.A.M."/>
            <person name="Cervoni M.S."/>
            <person name="Silva S.R."/>
            <person name="Dalarmi F."/>
            <person name="Del Lama M.A."/>
            <person name="Depintor T.S."/>
            <person name="Ferreira K.M."/>
            <person name="Goria P.S."/>
            <person name="Jaskot M.C."/>
            <person name="Lago D.C."/>
            <person name="Luna-Lucena D."/>
            <person name="Moda L.M."/>
            <person name="Nascimento L."/>
            <person name="Pedrino M."/>
            <person name="Rabico F.O."/>
            <person name="Sanches F.C."/>
            <person name="Santos D.E."/>
            <person name="Santos C.G."/>
            <person name="Vieira J."/>
            <person name="Lopes T.F."/>
            <person name="Barchuk A.R."/>
            <person name="Hartfelder K."/>
            <person name="Simoes Z.L.P."/>
            <person name="Bitondi M.M.G."/>
            <person name="Pinheiro D.G."/>
        </authorList>
    </citation>
    <scope>NUCLEOTIDE SEQUENCE</scope>
    <source>
        <strain evidence="3">USP_RPSP 00005682</strain>
        <tissue evidence="3">Whole individual</tissue>
    </source>
</reference>
<feature type="compositionally biased region" description="Low complexity" evidence="1">
    <location>
        <begin position="534"/>
        <end position="557"/>
    </location>
</feature>
<dbReference type="PANTHER" id="PTHR28541:SF1">
    <property type="entry name" value="DDB1- AND CUL4-ASSOCIATED FACTOR 15"/>
    <property type="match status" value="1"/>
</dbReference>
<dbReference type="AlphaFoldDB" id="A0A833W1J2"/>
<dbReference type="GO" id="GO:0016567">
    <property type="term" value="P:protein ubiquitination"/>
    <property type="evidence" value="ECO:0007669"/>
    <property type="project" value="InterPro"/>
</dbReference>
<dbReference type="CDD" id="cd20917">
    <property type="entry name" value="DCAF15-NTD"/>
    <property type="match status" value="1"/>
</dbReference>
<protein>
    <recommendedName>
        <fullName evidence="2">DDB1- and CUL4-associated factor 15 WD40 repeat-containing domain-containing protein</fullName>
    </recommendedName>
</protein>
<feature type="compositionally biased region" description="Polar residues" evidence="1">
    <location>
        <begin position="685"/>
        <end position="700"/>
    </location>
</feature>
<evidence type="ECO:0000313" key="4">
    <source>
        <dbReference type="Proteomes" id="UP000655588"/>
    </source>
</evidence>
<dbReference type="EMBL" id="WNWW01000176">
    <property type="protein sequence ID" value="KAF3429179.1"/>
    <property type="molecule type" value="Genomic_DNA"/>
</dbReference>
<gene>
    <name evidence="3" type="ORF">E2986_08523</name>
</gene>
<comment type="caution">
    <text evidence="3">The sequence shown here is derived from an EMBL/GenBank/DDBJ whole genome shotgun (WGS) entry which is preliminary data.</text>
</comment>
<feature type="region of interest" description="Disordered" evidence="1">
    <location>
        <begin position="656"/>
        <end position="733"/>
    </location>
</feature>
<keyword evidence="4" id="KW-1185">Reference proteome</keyword>
<dbReference type="InterPro" id="IPR047319">
    <property type="entry name" value="DCAF15_C"/>
</dbReference>
<feature type="compositionally biased region" description="Basic residues" evidence="1">
    <location>
        <begin position="559"/>
        <end position="570"/>
    </location>
</feature>
<name>A0A833W1J2_9HYME</name>
<dbReference type="GO" id="GO:0080008">
    <property type="term" value="C:Cul4-RING E3 ubiquitin ligase complex"/>
    <property type="evidence" value="ECO:0007669"/>
    <property type="project" value="TreeGrafter"/>
</dbReference>
<feature type="compositionally biased region" description="Basic and acidic residues" evidence="1">
    <location>
        <begin position="499"/>
        <end position="508"/>
    </location>
</feature>